<dbReference type="RefSeq" id="WP_185417946.1">
    <property type="nucleotide sequence ID" value="NZ_JAASTX010000018.1"/>
</dbReference>
<evidence type="ECO:0000313" key="2">
    <source>
        <dbReference type="Proteomes" id="UP000533953"/>
    </source>
</evidence>
<organism evidence="1 2">
    <name type="scientific">Listeria booriae</name>
    <dbReference type="NCBI Taxonomy" id="1552123"/>
    <lineage>
        <taxon>Bacteria</taxon>
        <taxon>Bacillati</taxon>
        <taxon>Bacillota</taxon>
        <taxon>Bacilli</taxon>
        <taxon>Bacillales</taxon>
        <taxon>Listeriaceae</taxon>
        <taxon>Listeria</taxon>
    </lineage>
</organism>
<evidence type="ECO:0008006" key="3">
    <source>
        <dbReference type="Google" id="ProtNLM"/>
    </source>
</evidence>
<gene>
    <name evidence="1" type="ORF">HCI99_13120</name>
</gene>
<reference evidence="1 2" key="1">
    <citation type="submission" date="2020-03" db="EMBL/GenBank/DDBJ databases">
        <title>Soil Listeria distribution.</title>
        <authorList>
            <person name="Liao J."/>
            <person name="Wiedmann M."/>
        </authorList>
    </citation>
    <scope>NUCLEOTIDE SEQUENCE [LARGE SCALE GENOMIC DNA]</scope>
    <source>
        <strain evidence="1 2">FSL L7-1547</strain>
    </source>
</reference>
<dbReference type="Proteomes" id="UP000533953">
    <property type="component" value="Unassembled WGS sequence"/>
</dbReference>
<proteinExistence type="predicted"/>
<accession>A0A7X0XEJ6</accession>
<comment type="caution">
    <text evidence="1">The sequence shown here is derived from an EMBL/GenBank/DDBJ whole genome shotgun (WGS) entry which is preliminary data.</text>
</comment>
<dbReference type="AlphaFoldDB" id="A0A7X0XEJ6"/>
<sequence length="862" mass="101731">MTKMNYNPYILIRKNTLRKDSIEHINSGEAYDFVENLQLKRMQYKKIIQIMINLLEQQIGENYDNRYLNLKRAIFNNRINKASKLITELLNENFDEHIKEIYGDYLSCSKQYQTDEKSIDLFYKNSLERARKSLYHFANKTEIQEYLMMIQPSIYEKLASYLENDTSNHRNKEKKLDGTLYKVASRAALKTSPFANITKVGRIVFEKESCEVNIPKCVENDNKYVKINFTYLNRVAFSYLYQSNKFYKEVQYKTPPLSIKKTSAFHYVSFVATKDDINSSKIFETSEILKTLKIIPELSKFLDLNNVRNTINFEQFNSILSNYITESEAFDLLKKYVEIGLLIPAVGFKARTDIELCTEIIHTCKKFLSDEISNDQKKFINQVLDTKEKLSACNSLIKRKQIYQDFQKIINRNPKISSIKMSINNIFYEDGVIKEPTIKSDLLTNQQLEDLKLIQTFTLLFDVNVRMRLELGEILNIKEIHTLNNDFFTVLFDTSKKILPYWSSPYYSANNLHSKYIGVLDQLKLSFLKEYTDFVEKQKGQEEIDITSIIKKYQSLIPEELIQEVDLSTSYFFQKHNSQIILNNIYDGQEKYKARFMDYFDEYLEFNPTYKKYVNDYYLDQNYIEYTETFGFNGNVKKTELPRKAMTIGTGRKRFTLVEEDVVRVEDLNIVSSKKTHMINFTTENKERVNIVFRGSLIPTAMPGYISTLMQLFSSGRMTFKFSDLVKFENLPRLKFNDIVLARKKESLSMYAIYFYSSKKDTEAQFYYKVLTLCWEKKVPSNFFVVAKRDLSSGELKFIDFKPFYVDLLNPISVKQFLKEIIWKYKDEEYEDLFLEETLSSSGVFAEEYDLELYKKEGTIND</sequence>
<evidence type="ECO:0000313" key="1">
    <source>
        <dbReference type="EMBL" id="MBC1492759.1"/>
    </source>
</evidence>
<dbReference type="EMBL" id="JAASTX010000018">
    <property type="protein sequence ID" value="MBC1492759.1"/>
    <property type="molecule type" value="Genomic_DNA"/>
</dbReference>
<name>A0A7X0XEJ6_9LIST</name>
<protein>
    <recommendedName>
        <fullName evidence="3">Lantibiotic dehydratase N-terminal domain-containing protein</fullName>
    </recommendedName>
</protein>